<organism evidence="1 4">
    <name type="scientific">Gallibacterium salpingitidis</name>
    <dbReference type="NCBI Taxonomy" id="505341"/>
    <lineage>
        <taxon>Bacteria</taxon>
        <taxon>Pseudomonadati</taxon>
        <taxon>Pseudomonadota</taxon>
        <taxon>Gammaproteobacteria</taxon>
        <taxon>Pasteurellales</taxon>
        <taxon>Pasteurellaceae</taxon>
        <taxon>Gallibacterium</taxon>
    </lineage>
</organism>
<evidence type="ECO:0000313" key="2">
    <source>
        <dbReference type="EMBL" id="OBX11999.1"/>
    </source>
</evidence>
<reference evidence="3 4" key="1">
    <citation type="submission" date="2014-11" db="EMBL/GenBank/DDBJ databases">
        <title>Pan-genome of Gallibacterium spp.</title>
        <authorList>
            <person name="Kudirkiene E."/>
            <person name="Bojesen A.M."/>
        </authorList>
    </citation>
    <scope>NUCLEOTIDE SEQUENCE [LARGE SCALE GENOMIC DNA]</scope>
    <source>
        <strain evidence="2 3">18469/18</strain>
        <strain evidence="1 4">F150</strain>
    </source>
</reference>
<dbReference type="InterPro" id="IPR036895">
    <property type="entry name" value="Uracil-DNA_glycosylase-like_sf"/>
</dbReference>
<accession>A0A1A7P192</accession>
<evidence type="ECO:0000313" key="4">
    <source>
        <dbReference type="Proteomes" id="UP000092649"/>
    </source>
</evidence>
<dbReference type="Gene3D" id="3.40.470.10">
    <property type="entry name" value="Uracil-DNA glycosylase-like domain"/>
    <property type="match status" value="1"/>
</dbReference>
<protein>
    <submittedName>
        <fullName evidence="1">DNA glycosylase</fullName>
    </submittedName>
</protein>
<evidence type="ECO:0000313" key="3">
    <source>
        <dbReference type="Proteomes" id="UP000092527"/>
    </source>
</evidence>
<dbReference type="SUPFAM" id="SSF52141">
    <property type="entry name" value="Uracil-DNA glycosylase-like"/>
    <property type="match status" value="1"/>
</dbReference>
<dbReference type="EMBL" id="JTJU01000004">
    <property type="protein sequence ID" value="OBX11999.1"/>
    <property type="molecule type" value="Genomic_DNA"/>
</dbReference>
<dbReference type="Proteomes" id="UP000092527">
    <property type="component" value="Unassembled WGS sequence"/>
</dbReference>
<name>A0A1A7P192_9PAST</name>
<dbReference type="Proteomes" id="UP000092649">
    <property type="component" value="Unassembled WGS sequence"/>
</dbReference>
<dbReference type="OrthoDB" id="9794144at2"/>
<dbReference type="PATRIC" id="fig|505341.3.peg.1000"/>
<dbReference type="AlphaFoldDB" id="A0A1A7P192"/>
<dbReference type="STRING" id="505341.QV08_00505"/>
<sequence>MTDIIETHPLKPFLPTNAKILMLGSFPPPQNRWKMNFYYPNFQNDMWRIFGLVFFQDKDHFLTADKQLFDQAKIEQFLQQQGIAICDSGYKIIRQQGNASDKFLQIVEPIDLTAVLAKIPQCKVLMTAGEKATETLLSLLPEKIKMPASGESCEITIGQQQYHLYRLPSSSRAYPLALNKKADIYRQFFIKEQILDISTI</sequence>
<gene>
    <name evidence="1" type="ORF">QS62_04970</name>
    <name evidence="2" type="ORF">QV09_00700</name>
</gene>
<comment type="caution">
    <text evidence="1">The sequence shown here is derived from an EMBL/GenBank/DDBJ whole genome shotgun (WGS) entry which is preliminary data.</text>
</comment>
<proteinExistence type="predicted"/>
<dbReference type="EMBL" id="JTJL01000016">
    <property type="protein sequence ID" value="OBW95004.1"/>
    <property type="molecule type" value="Genomic_DNA"/>
</dbReference>
<dbReference type="RefSeq" id="WP_066106801.1">
    <property type="nucleotide sequence ID" value="NZ_CP103875.1"/>
</dbReference>
<keyword evidence="4" id="KW-1185">Reference proteome</keyword>
<evidence type="ECO:0000313" key="1">
    <source>
        <dbReference type="EMBL" id="OBW95004.1"/>
    </source>
</evidence>
<dbReference type="CDD" id="cd10032">
    <property type="entry name" value="UDG-F6_HDG"/>
    <property type="match status" value="1"/>
</dbReference>